<dbReference type="Pfam" id="PF02190">
    <property type="entry name" value="LON_substr_bdg"/>
    <property type="match status" value="1"/>
</dbReference>
<comment type="function">
    <text evidence="9">ATP-dependent serine protease that mediates the selective degradation of mutant and abnormal proteins as well as certain short-lived regulatory proteins. Required for cellular homeostasis and for survival from DNA damage and developmental changes induced by stress. Degrades polypeptides processively to yield small peptide fragments that are 5 to 10 amino acids long. Binds to DNA in a double-stranded, site-specific manner.</text>
</comment>
<dbReference type="InterPro" id="IPR027543">
    <property type="entry name" value="Lon_bac"/>
</dbReference>
<dbReference type="InterPro" id="IPR003593">
    <property type="entry name" value="AAA+_ATPase"/>
</dbReference>
<name>A0ABR7SAD2_9ACTN</name>
<keyword evidence="6 9" id="KW-0720">Serine protease</keyword>
<keyword evidence="8 9" id="KW-0346">Stress response</keyword>
<dbReference type="InterPro" id="IPR015947">
    <property type="entry name" value="PUA-like_sf"/>
</dbReference>
<organism evidence="17 18">
    <name type="scientific">Streptomyces polyasparticus</name>
    <dbReference type="NCBI Taxonomy" id="2767826"/>
    <lineage>
        <taxon>Bacteria</taxon>
        <taxon>Bacillati</taxon>
        <taxon>Actinomycetota</taxon>
        <taxon>Actinomycetes</taxon>
        <taxon>Kitasatosporales</taxon>
        <taxon>Streptomycetaceae</taxon>
        <taxon>Streptomyces</taxon>
    </lineage>
</organism>
<comment type="similarity">
    <text evidence="9 10 11 12">Belongs to the peptidase S16 family.</text>
</comment>
<dbReference type="GO" id="GO:0004252">
    <property type="term" value="F:serine-type endopeptidase activity"/>
    <property type="evidence" value="ECO:0007669"/>
    <property type="project" value="UniProtKB-EC"/>
</dbReference>
<keyword evidence="18" id="KW-1185">Reference proteome</keyword>
<feature type="active site" evidence="9 11">
    <location>
        <position position="758"/>
    </location>
</feature>
<dbReference type="SMART" id="SM00382">
    <property type="entry name" value="AAA"/>
    <property type="match status" value="1"/>
</dbReference>
<evidence type="ECO:0000256" key="4">
    <source>
        <dbReference type="ARBA" id="ARBA00022741"/>
    </source>
</evidence>
<dbReference type="SUPFAM" id="SSF88697">
    <property type="entry name" value="PUA domain-like"/>
    <property type="match status" value="1"/>
</dbReference>
<dbReference type="InterPro" id="IPR014721">
    <property type="entry name" value="Ribsml_uS5_D2-typ_fold_subgr"/>
</dbReference>
<evidence type="ECO:0000256" key="11">
    <source>
        <dbReference type="PROSITE-ProRule" id="PRU01122"/>
    </source>
</evidence>
<dbReference type="Gene3D" id="1.20.5.5270">
    <property type="match status" value="1"/>
</dbReference>
<dbReference type="Pfam" id="PF05362">
    <property type="entry name" value="Lon_C"/>
    <property type="match status" value="1"/>
</dbReference>
<reference evidence="17 18" key="1">
    <citation type="submission" date="2020-08" db="EMBL/GenBank/DDBJ databases">
        <title>Genemic of Streptomyces polyaspartic.</title>
        <authorList>
            <person name="Liu W."/>
        </authorList>
    </citation>
    <scope>NUCLEOTIDE SEQUENCE [LARGE SCALE GENOMIC DNA]</scope>
    <source>
        <strain evidence="17 18">TRM66268-LWL</strain>
    </source>
</reference>
<feature type="compositionally biased region" description="Basic and acidic residues" evidence="14">
    <location>
        <begin position="47"/>
        <end position="68"/>
    </location>
</feature>
<dbReference type="InterPro" id="IPR008268">
    <property type="entry name" value="Peptidase_S16_AS"/>
</dbReference>
<dbReference type="InterPro" id="IPR003111">
    <property type="entry name" value="Lon_prtase_N"/>
</dbReference>
<feature type="domain" description="Lon proteolytic" evidence="15">
    <location>
        <begin position="625"/>
        <end position="809"/>
    </location>
</feature>
<evidence type="ECO:0000313" key="17">
    <source>
        <dbReference type="EMBL" id="MBC9711293.1"/>
    </source>
</evidence>
<dbReference type="Proteomes" id="UP000642284">
    <property type="component" value="Unassembled WGS sequence"/>
</dbReference>
<sequence length="822" mass="88367">MASTSNPLTLPVLPLDDEVVLPGMVVPLDLNDPDVRAAVEAAQAAARRQEGPGRSPDDEGRWSGDGRAGKPRVLLVPRIDGTYAGIGVLGTVEQVGRLADGDPGALIRARRRIKIGAGTTGPGAALWVEGTQVDDSAPDPLPGQVAELVKEYKALATSWLRKRGAWQVVDRVQQIDEVGALADNSGYSPFLSTEQKVELLETTDPVARLKLAIQWLGEHLAEQDVAESIAKDVQEGVDKQQREFLLRRQLEAVRKELRELNGEQDGEESDDYRARVEAADLPEKVQEAALKEVDKLERSSDQSPEGSWIRTWLDTVLELPWNERTEDAYDIQGAKAVLDAEHAGLDDVKERITEYLAVRKRRTDRGLGVVGGRRGGAVLALVGPPGVGKTSLGESVAHAMGRKFVRVALGGVRDEAEIRGHRRTYVGALPGRIVRAIKEAGSMNPVVLLDEIDKVGSDFRGDPAAALLEVLDPAQNHTFRDHYLEVELDLSDVVFLATANVLEAIPEALLDRMDLVRLDGYTEDEKVVIARDHLLPRQLERSGLNGDEVTVEEDALRKLAGEYTREAGVRNLERAITRVLRKVAAQHELGDRELPFTVGADDLRDLIGRPHHVPESAQDPAERRTAVPGVATGLAVTGAGGDVLFVEASLADPETGAAGLTLTGQLGDVMKESAQIALSFLRSHGAELELPVADLKDRGVHIHFPAGAVPKDGPSAGITMTTALASLLSGRLVRTDVAMTGEVSLTGRVLPIGGVKQKLLAAHRAGVTTVIIPKRNEADLDDVPAEVLQKLDVHPVTDVRQVLELALAPASNGAQVEVPVAA</sequence>
<evidence type="ECO:0000256" key="2">
    <source>
        <dbReference type="ARBA" id="ARBA00022490"/>
    </source>
</evidence>
<keyword evidence="5 9" id="KW-0378">Hydrolase</keyword>
<dbReference type="PIRSF" id="PIRSF001174">
    <property type="entry name" value="Lon_proteas"/>
    <property type="match status" value="1"/>
</dbReference>
<dbReference type="EMBL" id="JACTVJ010000001">
    <property type="protein sequence ID" value="MBC9711293.1"/>
    <property type="molecule type" value="Genomic_DNA"/>
</dbReference>
<dbReference type="PRINTS" id="PR00830">
    <property type="entry name" value="ENDOLAPTASE"/>
</dbReference>
<evidence type="ECO:0000256" key="1">
    <source>
        <dbReference type="ARBA" id="ARBA00004496"/>
    </source>
</evidence>
<evidence type="ECO:0000256" key="10">
    <source>
        <dbReference type="PIRNR" id="PIRNR001174"/>
    </source>
</evidence>
<dbReference type="NCBIfam" id="TIGR00763">
    <property type="entry name" value="lon"/>
    <property type="match status" value="1"/>
</dbReference>
<keyword evidence="4 9" id="KW-0547">Nucleotide-binding</keyword>
<dbReference type="PANTHER" id="PTHR10046">
    <property type="entry name" value="ATP DEPENDENT LON PROTEASE FAMILY MEMBER"/>
    <property type="match status" value="1"/>
</dbReference>
<evidence type="ECO:0000256" key="7">
    <source>
        <dbReference type="ARBA" id="ARBA00022840"/>
    </source>
</evidence>
<feature type="domain" description="Lon N-terminal" evidence="16">
    <location>
        <begin position="10"/>
        <end position="220"/>
    </location>
</feature>
<comment type="subunit">
    <text evidence="9 10">Homohexamer. Organized in a ring with a central cavity.</text>
</comment>
<gene>
    <name evidence="9 17" type="primary">lon</name>
    <name evidence="17" type="ORF">H9Y04_01740</name>
</gene>
<dbReference type="SUPFAM" id="SSF54211">
    <property type="entry name" value="Ribosomal protein S5 domain 2-like"/>
    <property type="match status" value="1"/>
</dbReference>
<evidence type="ECO:0000259" key="16">
    <source>
        <dbReference type="PROSITE" id="PS51787"/>
    </source>
</evidence>
<dbReference type="SUPFAM" id="SSF52540">
    <property type="entry name" value="P-loop containing nucleoside triphosphate hydrolases"/>
    <property type="match status" value="1"/>
</dbReference>
<dbReference type="SMART" id="SM00464">
    <property type="entry name" value="LON"/>
    <property type="match status" value="1"/>
</dbReference>
<dbReference type="InterPro" id="IPR020568">
    <property type="entry name" value="Ribosomal_Su5_D2-typ_SF"/>
</dbReference>
<keyword evidence="3 9" id="KW-0645">Protease</keyword>
<dbReference type="InterPro" id="IPR054594">
    <property type="entry name" value="Lon_lid"/>
</dbReference>
<evidence type="ECO:0000256" key="8">
    <source>
        <dbReference type="ARBA" id="ARBA00023016"/>
    </source>
</evidence>
<feature type="coiled-coil region" evidence="13">
    <location>
        <begin position="243"/>
        <end position="270"/>
    </location>
</feature>
<evidence type="ECO:0000313" key="18">
    <source>
        <dbReference type="Proteomes" id="UP000642284"/>
    </source>
</evidence>
<dbReference type="Gene3D" id="3.40.50.300">
    <property type="entry name" value="P-loop containing nucleotide triphosphate hydrolases"/>
    <property type="match status" value="1"/>
</dbReference>
<dbReference type="RefSeq" id="WP_187811782.1">
    <property type="nucleotide sequence ID" value="NZ_JACTVJ010000001.1"/>
</dbReference>
<proteinExistence type="evidence at transcript level"/>
<dbReference type="InterPro" id="IPR027417">
    <property type="entry name" value="P-loop_NTPase"/>
</dbReference>
<dbReference type="InterPro" id="IPR046336">
    <property type="entry name" value="Lon_prtase_N_sf"/>
</dbReference>
<dbReference type="CDD" id="cd19500">
    <property type="entry name" value="RecA-like_Lon"/>
    <property type="match status" value="1"/>
</dbReference>
<dbReference type="Gene3D" id="2.30.130.40">
    <property type="entry name" value="LON domain-like"/>
    <property type="match status" value="1"/>
</dbReference>
<evidence type="ECO:0000256" key="12">
    <source>
        <dbReference type="RuleBase" id="RU000591"/>
    </source>
</evidence>
<dbReference type="Pfam" id="PF00004">
    <property type="entry name" value="AAA"/>
    <property type="match status" value="1"/>
</dbReference>
<dbReference type="PROSITE" id="PS01046">
    <property type="entry name" value="LON_SER"/>
    <property type="match status" value="1"/>
</dbReference>
<dbReference type="HAMAP" id="MF_01973">
    <property type="entry name" value="lon_bact"/>
    <property type="match status" value="1"/>
</dbReference>
<feature type="binding site" evidence="9">
    <location>
        <begin position="383"/>
        <end position="390"/>
    </location>
    <ligand>
        <name>ATP</name>
        <dbReference type="ChEBI" id="CHEBI:30616"/>
    </ligand>
</feature>
<feature type="region of interest" description="Disordered" evidence="14">
    <location>
        <begin position="40"/>
        <end position="69"/>
    </location>
</feature>
<dbReference type="PROSITE" id="PS51787">
    <property type="entry name" value="LON_N"/>
    <property type="match status" value="1"/>
</dbReference>
<dbReference type="Gene3D" id="1.20.58.1480">
    <property type="match status" value="1"/>
</dbReference>
<dbReference type="EC" id="3.4.21.53" evidence="9 10"/>
<comment type="subcellular location">
    <subcellularLocation>
        <location evidence="1 9 10">Cytoplasm</location>
    </subcellularLocation>
</comment>
<protein>
    <recommendedName>
        <fullName evidence="9 10">Lon protease</fullName>
        <ecNumber evidence="9 10">3.4.21.53</ecNumber>
    </recommendedName>
    <alternativeName>
        <fullName evidence="9">ATP-dependent protease La</fullName>
    </alternativeName>
</protein>
<comment type="induction">
    <text evidence="9">By heat shock.</text>
</comment>
<comment type="catalytic activity">
    <reaction evidence="9 10 11">
        <text>Hydrolysis of proteins in presence of ATP.</text>
        <dbReference type="EC" id="3.4.21.53"/>
    </reaction>
</comment>
<dbReference type="InterPro" id="IPR008269">
    <property type="entry name" value="Lon_proteolytic"/>
</dbReference>
<evidence type="ECO:0000256" key="9">
    <source>
        <dbReference type="HAMAP-Rule" id="MF_01973"/>
    </source>
</evidence>
<dbReference type="InterPro" id="IPR004815">
    <property type="entry name" value="Lon_bac/euk-typ"/>
</dbReference>
<evidence type="ECO:0000256" key="14">
    <source>
        <dbReference type="SAM" id="MobiDB-lite"/>
    </source>
</evidence>
<evidence type="ECO:0000256" key="13">
    <source>
        <dbReference type="SAM" id="Coils"/>
    </source>
</evidence>
<feature type="active site" evidence="9 11">
    <location>
        <position position="715"/>
    </location>
</feature>
<keyword evidence="2 9" id="KW-0963">Cytoplasm</keyword>
<dbReference type="PROSITE" id="PS51786">
    <property type="entry name" value="LON_PROTEOLYTIC"/>
    <property type="match status" value="1"/>
</dbReference>
<dbReference type="InterPro" id="IPR027065">
    <property type="entry name" value="Lon_Prtase"/>
</dbReference>
<dbReference type="Pfam" id="PF22667">
    <property type="entry name" value="Lon_lid"/>
    <property type="match status" value="1"/>
</dbReference>
<accession>A0ABR7SAD2</accession>
<keyword evidence="13" id="KW-0175">Coiled coil</keyword>
<keyword evidence="7 9" id="KW-0067">ATP-binding</keyword>
<evidence type="ECO:0000256" key="6">
    <source>
        <dbReference type="ARBA" id="ARBA00022825"/>
    </source>
</evidence>
<evidence type="ECO:0000256" key="3">
    <source>
        <dbReference type="ARBA" id="ARBA00022670"/>
    </source>
</evidence>
<evidence type="ECO:0000256" key="5">
    <source>
        <dbReference type="ARBA" id="ARBA00022801"/>
    </source>
</evidence>
<evidence type="ECO:0000259" key="15">
    <source>
        <dbReference type="PROSITE" id="PS51786"/>
    </source>
</evidence>
<dbReference type="Gene3D" id="1.10.8.60">
    <property type="match status" value="1"/>
</dbReference>
<dbReference type="InterPro" id="IPR003959">
    <property type="entry name" value="ATPase_AAA_core"/>
</dbReference>
<dbReference type="Gene3D" id="3.30.230.10">
    <property type="match status" value="1"/>
</dbReference>
<comment type="caution">
    <text evidence="17">The sequence shown here is derived from an EMBL/GenBank/DDBJ whole genome shotgun (WGS) entry which is preliminary data.</text>
</comment>